<name>A0AB34VI50_9GAMM</name>
<dbReference type="Gene3D" id="3.10.450.50">
    <property type="match status" value="1"/>
</dbReference>
<gene>
    <name evidence="2" type="ORF">RSA13_04770</name>
</gene>
<dbReference type="PANTHER" id="PTHR41252:SF1">
    <property type="entry name" value="BLR2505 PROTEIN"/>
    <property type="match status" value="1"/>
</dbReference>
<dbReference type="AlphaFoldDB" id="A0AB34VI50"/>
<feature type="domain" description="SnoaL-like" evidence="1">
    <location>
        <begin position="11"/>
        <end position="119"/>
    </location>
</feature>
<dbReference type="Pfam" id="PF12680">
    <property type="entry name" value="SnoaL_2"/>
    <property type="match status" value="1"/>
</dbReference>
<dbReference type="InterPro" id="IPR032710">
    <property type="entry name" value="NTF2-like_dom_sf"/>
</dbReference>
<accession>A0AB34VI50</accession>
<dbReference type="RefSeq" id="WP_058708452.1">
    <property type="nucleotide sequence ID" value="NZ_LDSI01000006.1"/>
</dbReference>
<sequence length="135" mass="15196">MTTPTPQAVVETFLHRIATSEAVSEIAELVSEKVDWLIAGNTQVVPWIGRKKGRTGVAEFYAQIREQTTSEKFDINDILINGNHVVATGELATRVKKTGKLIETEFVLDMYIEQGLITRFRMFEDSYAVSEACRE</sequence>
<dbReference type="Proteomes" id="UP000072520">
    <property type="component" value="Unassembled WGS sequence"/>
</dbReference>
<organism evidence="2 3">
    <name type="scientific">Pantoea stewartii</name>
    <dbReference type="NCBI Taxonomy" id="66269"/>
    <lineage>
        <taxon>Bacteria</taxon>
        <taxon>Pseudomonadati</taxon>
        <taxon>Pseudomonadota</taxon>
        <taxon>Gammaproteobacteria</taxon>
        <taxon>Enterobacterales</taxon>
        <taxon>Erwiniaceae</taxon>
        <taxon>Pantoea</taxon>
    </lineage>
</organism>
<protein>
    <recommendedName>
        <fullName evidence="1">SnoaL-like domain-containing protein</fullName>
    </recommendedName>
</protein>
<evidence type="ECO:0000313" key="3">
    <source>
        <dbReference type="Proteomes" id="UP000072520"/>
    </source>
</evidence>
<proteinExistence type="predicted"/>
<dbReference type="PANTHER" id="PTHR41252">
    <property type="entry name" value="BLR2505 PROTEIN"/>
    <property type="match status" value="1"/>
</dbReference>
<dbReference type="SUPFAM" id="SSF54427">
    <property type="entry name" value="NTF2-like"/>
    <property type="match status" value="1"/>
</dbReference>
<dbReference type="EMBL" id="LDSI01000006">
    <property type="protein sequence ID" value="KTS99442.1"/>
    <property type="molecule type" value="Genomic_DNA"/>
</dbReference>
<comment type="caution">
    <text evidence="2">The sequence shown here is derived from an EMBL/GenBank/DDBJ whole genome shotgun (WGS) entry which is preliminary data.</text>
</comment>
<evidence type="ECO:0000259" key="1">
    <source>
        <dbReference type="Pfam" id="PF12680"/>
    </source>
</evidence>
<reference evidence="2 3" key="1">
    <citation type="journal article" date="2016" name="Front. Microbiol.">
        <title>Genomic Resource of Rice Seed Associated Bacteria.</title>
        <authorList>
            <person name="Midha S."/>
            <person name="Bansal K."/>
            <person name="Sharma S."/>
            <person name="Kumar N."/>
            <person name="Patil P.P."/>
            <person name="Chaudhry V."/>
            <person name="Patil P.B."/>
        </authorList>
    </citation>
    <scope>NUCLEOTIDE SEQUENCE [LARGE SCALE GENOMIC DNA]</scope>
    <source>
        <strain evidence="2 3">RSA13</strain>
    </source>
</reference>
<evidence type="ECO:0000313" key="2">
    <source>
        <dbReference type="EMBL" id="KTS99442.1"/>
    </source>
</evidence>
<dbReference type="InterPro" id="IPR037401">
    <property type="entry name" value="SnoaL-like"/>
</dbReference>